<dbReference type="Gene3D" id="3.30.750.80">
    <property type="entry name" value="RNA methyltransferase domain (HRMD) like"/>
    <property type="match status" value="1"/>
</dbReference>
<dbReference type="SUPFAM" id="SSF88697">
    <property type="entry name" value="PUA domain-like"/>
    <property type="match status" value="1"/>
</dbReference>
<dbReference type="Gene3D" id="3.40.50.150">
    <property type="entry name" value="Vaccinia Virus protein VP39"/>
    <property type="match status" value="1"/>
</dbReference>
<dbReference type="CDD" id="cd11572">
    <property type="entry name" value="RlmI_M_like"/>
    <property type="match status" value="1"/>
</dbReference>
<dbReference type="PANTHER" id="PTHR42873:SF1">
    <property type="entry name" value="S-ADENOSYLMETHIONINE-DEPENDENT METHYLTRANSFERASE DOMAIN-CONTAINING PROTEIN"/>
    <property type="match status" value="1"/>
</dbReference>
<dbReference type="InterPro" id="IPR036974">
    <property type="entry name" value="PUA_sf"/>
</dbReference>
<reference evidence="9" key="1">
    <citation type="submission" date="2019-06" db="EMBL/GenBank/DDBJ databases">
        <authorList>
            <person name="Murdoch R.W."/>
            <person name="Fathepure B."/>
        </authorList>
    </citation>
    <scope>NUCLEOTIDE SEQUENCE</scope>
</reference>
<evidence type="ECO:0000259" key="8">
    <source>
        <dbReference type="Pfam" id="PF17785"/>
    </source>
</evidence>
<comment type="similarity">
    <text evidence="6">Belongs to the methyltransferase superfamily. RlmI family.</text>
</comment>
<feature type="domain" description="RlmI-like PUA" evidence="8">
    <location>
        <begin position="8"/>
        <end position="73"/>
    </location>
</feature>
<comment type="subcellular location">
    <subcellularLocation>
        <location evidence="1">Cytoplasm</location>
    </subcellularLocation>
</comment>
<evidence type="ECO:0000256" key="3">
    <source>
        <dbReference type="ARBA" id="ARBA00022603"/>
    </source>
</evidence>
<dbReference type="GO" id="GO:0003723">
    <property type="term" value="F:RNA binding"/>
    <property type="evidence" value="ECO:0007669"/>
    <property type="project" value="InterPro"/>
</dbReference>
<dbReference type="AlphaFoldDB" id="A0A5B8RF80"/>
<evidence type="ECO:0000313" key="9">
    <source>
        <dbReference type="EMBL" id="QEA06192.1"/>
    </source>
</evidence>
<organism evidence="9">
    <name type="scientific">uncultured organism</name>
    <dbReference type="NCBI Taxonomy" id="155900"/>
    <lineage>
        <taxon>unclassified sequences</taxon>
        <taxon>environmental samples</taxon>
    </lineage>
</organism>
<feature type="domain" description="S-adenosylmethionine-dependent methyltransferase" evidence="7">
    <location>
        <begin position="175"/>
        <end position="341"/>
    </location>
</feature>
<evidence type="ECO:0000259" key="7">
    <source>
        <dbReference type="Pfam" id="PF10672"/>
    </source>
</evidence>
<evidence type="ECO:0000256" key="6">
    <source>
        <dbReference type="ARBA" id="ARBA00038091"/>
    </source>
</evidence>
<dbReference type="PROSITE" id="PS50890">
    <property type="entry name" value="PUA"/>
    <property type="match status" value="1"/>
</dbReference>
<gene>
    <name evidence="9" type="primary">rlmI</name>
    <name evidence="9" type="ORF">KBTEX_02522</name>
</gene>
<keyword evidence="4 9" id="KW-0808">Transferase</keyword>
<accession>A0A5B8RF80</accession>
<dbReference type="Gene3D" id="2.30.130.10">
    <property type="entry name" value="PUA domain"/>
    <property type="match status" value="1"/>
</dbReference>
<keyword evidence="3 9" id="KW-0489">Methyltransferase</keyword>
<dbReference type="CDD" id="cd21153">
    <property type="entry name" value="PUA_RlmI"/>
    <property type="match status" value="1"/>
</dbReference>
<sequence length="402" mass="43584">MDDFQDLFLKKGEDRRLRAGHLWVFSNEVDIARSPLATLTPGAPVTIRAQGGRVIGSGYANPHSLICARLVSRGQVRALDESMLVHRLNVALSLRERLFDRPFYRLVHGEGDGLPGLVVDRFGDVAVVQVNTAGMEAVRDAVVAALQRVIAPAHILLRCDAAIRELEGLERYVSWAGPPGPETLTVEENGVTFQVPAASGQKTGWYYDHRANRAAIAPWVKGARVLDLFSYAGGWGIQAAAAGAAEVLTVDASRDACEAAAGNAEANGLDDRVSVACGDVLDVLQALRADRERFDVVIADPPAYIKRRRDRRNGLKAYRRLNQAALQVLEPDGLLASASCSAHLDEQDFLATLLGSARHLDRSLQVIGFGQQGPDHPVHPAIPETRYIKAVFARMLLADTTP</sequence>
<dbReference type="CDD" id="cd02440">
    <property type="entry name" value="AdoMet_MTases"/>
    <property type="match status" value="1"/>
</dbReference>
<dbReference type="InterPro" id="IPR015947">
    <property type="entry name" value="PUA-like_sf"/>
</dbReference>
<keyword evidence="2" id="KW-0963">Cytoplasm</keyword>
<dbReference type="InterPro" id="IPR019614">
    <property type="entry name" value="SAM-dep_methyl-trfase"/>
</dbReference>
<dbReference type="EMBL" id="MN079129">
    <property type="protein sequence ID" value="QEA06192.1"/>
    <property type="molecule type" value="Genomic_DNA"/>
</dbReference>
<protein>
    <submittedName>
        <fullName evidence="9">Ribosomal RNA large subunit methyltransferase I</fullName>
        <ecNumber evidence="9">2.1.1.191</ecNumber>
    </submittedName>
</protein>
<dbReference type="GO" id="GO:0032259">
    <property type="term" value="P:methylation"/>
    <property type="evidence" value="ECO:0007669"/>
    <property type="project" value="UniProtKB-KW"/>
</dbReference>
<proteinExistence type="inferred from homology"/>
<dbReference type="SUPFAM" id="SSF53335">
    <property type="entry name" value="S-adenosyl-L-methionine-dependent methyltransferases"/>
    <property type="match status" value="1"/>
</dbReference>
<evidence type="ECO:0000256" key="2">
    <source>
        <dbReference type="ARBA" id="ARBA00022490"/>
    </source>
</evidence>
<keyword evidence="5" id="KW-0949">S-adenosyl-L-methionine</keyword>
<dbReference type="InterPro" id="IPR029063">
    <property type="entry name" value="SAM-dependent_MTases_sf"/>
</dbReference>
<evidence type="ECO:0000256" key="1">
    <source>
        <dbReference type="ARBA" id="ARBA00004496"/>
    </source>
</evidence>
<dbReference type="Pfam" id="PF10672">
    <property type="entry name" value="Methyltrans_SAM"/>
    <property type="match status" value="1"/>
</dbReference>
<evidence type="ECO:0000256" key="4">
    <source>
        <dbReference type="ARBA" id="ARBA00022679"/>
    </source>
</evidence>
<dbReference type="InterPro" id="IPR041532">
    <property type="entry name" value="RlmI-like_PUA"/>
</dbReference>
<dbReference type="PANTHER" id="PTHR42873">
    <property type="entry name" value="RIBOSOMAL RNA LARGE SUBUNIT METHYLTRANSFERASE"/>
    <property type="match status" value="1"/>
</dbReference>
<evidence type="ECO:0000256" key="5">
    <source>
        <dbReference type="ARBA" id="ARBA00022691"/>
    </source>
</evidence>
<dbReference type="Pfam" id="PF17785">
    <property type="entry name" value="PUA_3"/>
    <property type="match status" value="1"/>
</dbReference>
<dbReference type="GO" id="GO:0008168">
    <property type="term" value="F:methyltransferase activity"/>
    <property type="evidence" value="ECO:0007669"/>
    <property type="project" value="UniProtKB-KW"/>
</dbReference>
<dbReference type="EC" id="2.1.1.191" evidence="9"/>
<name>A0A5B8RF80_9ZZZZ</name>